<dbReference type="Pfam" id="PF07963">
    <property type="entry name" value="N_methyl"/>
    <property type="match status" value="1"/>
</dbReference>
<reference evidence="2 3" key="1">
    <citation type="submission" date="2015-08" db="EMBL/GenBank/DDBJ databases">
        <title>Draft Genome Sequence of Pseudoalteromonas porphyrae UCD-SED14.</title>
        <authorList>
            <person name="Coil D.A."/>
            <person name="Jospin G."/>
            <person name="Lee R.D."/>
            <person name="Eisen J.A."/>
        </authorList>
    </citation>
    <scope>NUCLEOTIDE SEQUENCE [LARGE SCALE GENOMIC DNA]</scope>
    <source>
        <strain evidence="2 3">UCD-SED14</strain>
    </source>
</reference>
<accession>A0A0N0LYW6</accession>
<sequence length="178" mass="19285">MRALNTGFTLIELIISIVIFAIALTIITGLIAPQARQSADPILQLRANELGQSLMNEIQSKAFDEHSERAPPFRRCSESGLAAPNCTVVADLGADSGETRTTYDDVDDYLALNAQPITNSLGEQLTQYQDFSVAVTVVYDSDRNSTTVNDGTTLKLITLIVSAPNGEQYGFSAYKGNY</sequence>
<proteinExistence type="predicted"/>
<organism evidence="2 3">
    <name type="scientific">Pseudoalteromonas porphyrae</name>
    <dbReference type="NCBI Taxonomy" id="187330"/>
    <lineage>
        <taxon>Bacteria</taxon>
        <taxon>Pseudomonadati</taxon>
        <taxon>Pseudomonadota</taxon>
        <taxon>Gammaproteobacteria</taxon>
        <taxon>Alteromonadales</taxon>
        <taxon>Pseudoalteromonadaceae</taxon>
        <taxon>Pseudoalteromonas</taxon>
    </lineage>
</organism>
<comment type="caution">
    <text evidence="2">The sequence shown here is derived from an EMBL/GenBank/DDBJ whole genome shotgun (WGS) entry which is preliminary data.</text>
</comment>
<dbReference type="PROSITE" id="PS00409">
    <property type="entry name" value="PROKAR_NTER_METHYL"/>
    <property type="match status" value="1"/>
</dbReference>
<name>A0A0N0LYW6_9GAMM</name>
<keyword evidence="3" id="KW-1185">Reference proteome</keyword>
<evidence type="ECO:0000256" key="1">
    <source>
        <dbReference type="SAM" id="Phobius"/>
    </source>
</evidence>
<dbReference type="AlphaFoldDB" id="A0A0N0LYW6"/>
<keyword evidence="1" id="KW-0472">Membrane</keyword>
<dbReference type="STRING" id="187330.AMS58_09750"/>
<protein>
    <submittedName>
        <fullName evidence="2">Agglutinin biogenesis protein MshD</fullName>
    </submittedName>
</protein>
<evidence type="ECO:0000313" key="3">
    <source>
        <dbReference type="Proteomes" id="UP000037848"/>
    </source>
</evidence>
<keyword evidence="1" id="KW-1133">Transmembrane helix</keyword>
<dbReference type="PATRIC" id="fig|187330.3.peg.1018"/>
<dbReference type="NCBIfam" id="TIGR02532">
    <property type="entry name" value="IV_pilin_GFxxxE"/>
    <property type="match status" value="1"/>
</dbReference>
<dbReference type="InterPro" id="IPR012902">
    <property type="entry name" value="N_methyl_site"/>
</dbReference>
<dbReference type="RefSeq" id="WP_054204841.1">
    <property type="nucleotide sequence ID" value="NZ_LHPH01000014.1"/>
</dbReference>
<keyword evidence="1" id="KW-0812">Transmembrane</keyword>
<dbReference type="Proteomes" id="UP000037848">
    <property type="component" value="Unassembled WGS sequence"/>
</dbReference>
<feature type="transmembrane region" description="Helical" evidence="1">
    <location>
        <begin position="7"/>
        <end position="32"/>
    </location>
</feature>
<gene>
    <name evidence="2" type="ORF">ADS77_12950</name>
</gene>
<evidence type="ECO:0000313" key="2">
    <source>
        <dbReference type="EMBL" id="KPH62201.1"/>
    </source>
</evidence>
<dbReference type="EMBL" id="LHPH01000014">
    <property type="protein sequence ID" value="KPH62201.1"/>
    <property type="molecule type" value="Genomic_DNA"/>
</dbReference>
<dbReference type="OrthoDB" id="5593857at2"/>